<name>A0A0B3Z6W1_9ALTE</name>
<evidence type="ECO:0000313" key="2">
    <source>
        <dbReference type="Proteomes" id="UP000031197"/>
    </source>
</evidence>
<dbReference type="InterPro" id="IPR027417">
    <property type="entry name" value="P-loop_NTPase"/>
</dbReference>
<comment type="caution">
    <text evidence="1">The sequence shown here is derived from an EMBL/GenBank/DDBJ whole genome shotgun (WGS) entry which is preliminary data.</text>
</comment>
<dbReference type="OrthoDB" id="4544211at2"/>
<dbReference type="RefSeq" id="WP_039218222.1">
    <property type="nucleotide sequence ID" value="NZ_JWLW01000012.1"/>
</dbReference>
<dbReference type="InterPro" id="IPR027600">
    <property type="entry name" value="HprK-rel_A"/>
</dbReference>
<dbReference type="EMBL" id="JWLW01000012">
    <property type="protein sequence ID" value="KHT54090.1"/>
    <property type="molecule type" value="Genomic_DNA"/>
</dbReference>
<keyword evidence="2" id="KW-1185">Reference proteome</keyword>
<reference evidence="1 2" key="1">
    <citation type="submission" date="2014-12" db="EMBL/GenBank/DDBJ databases">
        <title>Genome sequencing of Alteromonas marina AD001.</title>
        <authorList>
            <person name="Adrian T.G.S."/>
            <person name="Chan K.G."/>
        </authorList>
    </citation>
    <scope>NUCLEOTIDE SEQUENCE [LARGE SCALE GENOMIC DNA]</scope>
    <source>
        <strain evidence="1 2">AD001</strain>
    </source>
</reference>
<dbReference type="SUPFAM" id="SSF53795">
    <property type="entry name" value="PEP carboxykinase-like"/>
    <property type="match status" value="1"/>
</dbReference>
<evidence type="ECO:0000313" key="1">
    <source>
        <dbReference type="EMBL" id="KHT54090.1"/>
    </source>
</evidence>
<organism evidence="1 2">
    <name type="scientific">Alteromonas marina</name>
    <dbReference type="NCBI Taxonomy" id="203795"/>
    <lineage>
        <taxon>Bacteria</taxon>
        <taxon>Pseudomonadati</taxon>
        <taxon>Pseudomonadota</taxon>
        <taxon>Gammaproteobacteria</taxon>
        <taxon>Alteromonadales</taxon>
        <taxon>Alteromonadaceae</taxon>
        <taxon>Alteromonas/Salinimonas group</taxon>
        <taxon>Alteromonas</taxon>
    </lineage>
</organism>
<protein>
    <submittedName>
        <fullName evidence="1">Aldolase</fullName>
    </submittedName>
</protein>
<accession>A0A0B3Z6W1</accession>
<dbReference type="AlphaFoldDB" id="A0A0B3Z6W1"/>
<sequence length="288" mass="32540">MALSSFVLNTHPFSFRVSTDIEQIVESVKLLYCDAVEWDSRISLPSYEIEIKHASLARKLFKPQSQFFCDQREPFLPMPIDKCLAMFEWGLNWVVSAHEFRHVILHSAVLAKGDKAVLFPAPPGSGKSTLTSWLSHNGWRLLSDEMALMTPNTTQVTPFVRPICLKNNAIALAKEWFPDGRFSHISPNTHKGDVIHLSPPQVSWHERFNTAEVVAIVYPQYSTGTFCDIYELTKAEAFSTLTANAFNYGVLGGTGFTTLTNLVEKCQTFEVKYNNLEELQSFLENDVL</sequence>
<gene>
    <name evidence="1" type="ORF">RJ41_05955</name>
</gene>
<proteinExistence type="predicted"/>
<dbReference type="Gene3D" id="3.40.50.300">
    <property type="entry name" value="P-loop containing nucleotide triphosphate hydrolases"/>
    <property type="match status" value="1"/>
</dbReference>
<dbReference type="Proteomes" id="UP000031197">
    <property type="component" value="Unassembled WGS sequence"/>
</dbReference>
<dbReference type="NCBIfam" id="TIGR04352">
    <property type="entry name" value="HprK_rel_A"/>
    <property type="match status" value="1"/>
</dbReference>